<dbReference type="SUPFAM" id="SSF54534">
    <property type="entry name" value="FKBP-like"/>
    <property type="match status" value="1"/>
</dbReference>
<dbReference type="PANTHER" id="PTHR43811:SF19">
    <property type="entry name" value="39 KDA FK506-BINDING NUCLEAR PROTEIN"/>
    <property type="match status" value="1"/>
</dbReference>
<evidence type="ECO:0000313" key="10">
    <source>
        <dbReference type="Proteomes" id="UP000529946"/>
    </source>
</evidence>
<sequence>MTFAWARTAAAAAVMATLALAACNKGPATVDETADVNARAAQFFLTNNAKAEGVKTLPSGVQYKILQSGPAGGESPDRNDLVRVEYEGSLTDGTVFDSSFERGQPAVFTLGTVVDGWTEALQHMKVGDEWVVYLPPEKGYGEQGQGPIPPNSVLVFRLKLLDIARAPGGETGVGSANG</sequence>
<dbReference type="Pfam" id="PF01346">
    <property type="entry name" value="FKBP_N"/>
    <property type="match status" value="1"/>
</dbReference>
<dbReference type="GO" id="GO:0003755">
    <property type="term" value="F:peptidyl-prolyl cis-trans isomerase activity"/>
    <property type="evidence" value="ECO:0007669"/>
    <property type="project" value="UniProtKB-UniRule"/>
</dbReference>
<gene>
    <name evidence="9" type="ORF">GGR12_000743</name>
</gene>
<accession>A0A7W6NNX4</accession>
<dbReference type="InterPro" id="IPR046357">
    <property type="entry name" value="PPIase_dom_sf"/>
</dbReference>
<dbReference type="GO" id="GO:0006457">
    <property type="term" value="P:protein folding"/>
    <property type="evidence" value="ECO:0007669"/>
    <property type="project" value="InterPro"/>
</dbReference>
<dbReference type="PROSITE" id="PS51257">
    <property type="entry name" value="PROKAR_LIPOPROTEIN"/>
    <property type="match status" value="1"/>
</dbReference>
<dbReference type="AlphaFoldDB" id="A0A7W6NNX4"/>
<reference evidence="9 10" key="1">
    <citation type="submission" date="2020-08" db="EMBL/GenBank/DDBJ databases">
        <title>Genomic Encyclopedia of Type Strains, Phase IV (KMG-IV): sequencing the most valuable type-strain genomes for metagenomic binning, comparative biology and taxonomic classification.</title>
        <authorList>
            <person name="Goeker M."/>
        </authorList>
    </citation>
    <scope>NUCLEOTIDE SEQUENCE [LARGE SCALE GENOMIC DNA]</scope>
    <source>
        <strain evidence="9 10">DSM 23960</strain>
    </source>
</reference>
<dbReference type="InterPro" id="IPR001179">
    <property type="entry name" value="PPIase_FKBP_dom"/>
</dbReference>
<keyword evidence="10" id="KW-1185">Reference proteome</keyword>
<dbReference type="RefSeq" id="WP_183203036.1">
    <property type="nucleotide sequence ID" value="NZ_BAAAER010000004.1"/>
</dbReference>
<evidence type="ECO:0000256" key="1">
    <source>
        <dbReference type="ARBA" id="ARBA00000971"/>
    </source>
</evidence>
<dbReference type="Pfam" id="PF00254">
    <property type="entry name" value="FKBP_C"/>
    <property type="match status" value="1"/>
</dbReference>
<feature type="chain" id="PRO_5030606924" description="Peptidyl-prolyl cis-trans isomerase" evidence="7">
    <location>
        <begin position="22"/>
        <end position="178"/>
    </location>
</feature>
<keyword evidence="7" id="KW-0732">Signal</keyword>
<protein>
    <recommendedName>
        <fullName evidence="6">Peptidyl-prolyl cis-trans isomerase</fullName>
        <ecNumber evidence="6">5.2.1.8</ecNumber>
    </recommendedName>
</protein>
<comment type="caution">
    <text evidence="9">The sequence shown here is derived from an EMBL/GenBank/DDBJ whole genome shotgun (WGS) entry which is preliminary data.</text>
</comment>
<evidence type="ECO:0000259" key="8">
    <source>
        <dbReference type="PROSITE" id="PS50059"/>
    </source>
</evidence>
<name>A0A7W6NNX4_9CAUL</name>
<dbReference type="EC" id="5.2.1.8" evidence="6"/>
<keyword evidence="4 5" id="KW-0413">Isomerase</keyword>
<dbReference type="Gene3D" id="3.10.50.40">
    <property type="match status" value="1"/>
</dbReference>
<dbReference type="PANTHER" id="PTHR43811">
    <property type="entry name" value="FKBP-TYPE PEPTIDYL-PROLYL CIS-TRANS ISOMERASE FKPA"/>
    <property type="match status" value="1"/>
</dbReference>
<feature type="signal peptide" evidence="7">
    <location>
        <begin position="1"/>
        <end position="21"/>
    </location>
</feature>
<organism evidence="9 10">
    <name type="scientific">Brevundimonas lenta</name>
    <dbReference type="NCBI Taxonomy" id="424796"/>
    <lineage>
        <taxon>Bacteria</taxon>
        <taxon>Pseudomonadati</taxon>
        <taxon>Pseudomonadota</taxon>
        <taxon>Alphaproteobacteria</taxon>
        <taxon>Caulobacterales</taxon>
        <taxon>Caulobacteraceae</taxon>
        <taxon>Brevundimonas</taxon>
    </lineage>
</organism>
<evidence type="ECO:0000256" key="7">
    <source>
        <dbReference type="SAM" id="SignalP"/>
    </source>
</evidence>
<evidence type="ECO:0000256" key="5">
    <source>
        <dbReference type="PROSITE-ProRule" id="PRU00277"/>
    </source>
</evidence>
<dbReference type="PROSITE" id="PS50059">
    <property type="entry name" value="FKBP_PPIASE"/>
    <property type="match status" value="1"/>
</dbReference>
<comment type="catalytic activity">
    <reaction evidence="1 5 6">
        <text>[protein]-peptidylproline (omega=180) = [protein]-peptidylproline (omega=0)</text>
        <dbReference type="Rhea" id="RHEA:16237"/>
        <dbReference type="Rhea" id="RHEA-COMP:10747"/>
        <dbReference type="Rhea" id="RHEA-COMP:10748"/>
        <dbReference type="ChEBI" id="CHEBI:83833"/>
        <dbReference type="ChEBI" id="CHEBI:83834"/>
        <dbReference type="EC" id="5.2.1.8"/>
    </reaction>
</comment>
<dbReference type="InterPro" id="IPR000774">
    <property type="entry name" value="PPIase_FKBP_N"/>
</dbReference>
<evidence type="ECO:0000256" key="2">
    <source>
        <dbReference type="ARBA" id="ARBA00006577"/>
    </source>
</evidence>
<proteinExistence type="inferred from homology"/>
<evidence type="ECO:0000256" key="3">
    <source>
        <dbReference type="ARBA" id="ARBA00023110"/>
    </source>
</evidence>
<evidence type="ECO:0000313" key="9">
    <source>
        <dbReference type="EMBL" id="MBB4081904.1"/>
    </source>
</evidence>
<dbReference type="Proteomes" id="UP000529946">
    <property type="component" value="Unassembled WGS sequence"/>
</dbReference>
<evidence type="ECO:0000256" key="4">
    <source>
        <dbReference type="ARBA" id="ARBA00023235"/>
    </source>
</evidence>
<keyword evidence="3 5" id="KW-0697">Rotamase</keyword>
<evidence type="ECO:0000256" key="6">
    <source>
        <dbReference type="RuleBase" id="RU003915"/>
    </source>
</evidence>
<dbReference type="EMBL" id="JACIDM010000001">
    <property type="protein sequence ID" value="MBB4081904.1"/>
    <property type="molecule type" value="Genomic_DNA"/>
</dbReference>
<feature type="domain" description="PPIase FKBP-type" evidence="8">
    <location>
        <begin position="79"/>
        <end position="164"/>
    </location>
</feature>
<comment type="similarity">
    <text evidence="2 6">Belongs to the FKBP-type PPIase family.</text>
</comment>